<dbReference type="RefSeq" id="YP_001467936.1">
    <property type="nucleotide sequence ID" value="NC_009803.1"/>
</dbReference>
<accession>A7XXB5</accession>
<evidence type="ECO:0000313" key="1">
    <source>
        <dbReference type="EMBL" id="ABU96916.1"/>
    </source>
</evidence>
<reference evidence="1 2" key="1">
    <citation type="journal article" date="2008" name="J. Mol. Biol.">
        <title>Genome comparison and proteomic characterization of Thermus thermophilus bacteriophages P23-45 and P74-26: siphoviruses with triplex-forming sequences and the longest known tails.</title>
        <authorList>
            <person name="Minakhin L."/>
            <person name="Goel M."/>
            <person name="Berdygulova Z."/>
            <person name="Ramanculov E."/>
            <person name="Florens L."/>
            <person name="Glazko G."/>
            <person name="Karamychev V.N."/>
            <person name="Slesarev A.I."/>
            <person name="Kozyavkin S.A."/>
            <person name="Khromov I."/>
            <person name="Ackermann H.W."/>
            <person name="Washburn M."/>
            <person name="Mushegian A."/>
            <person name="Severinov K."/>
        </authorList>
    </citation>
    <scope>NUCLEOTIDE SEQUENCE</scope>
</reference>
<dbReference type="KEGG" id="vg:5600414"/>
<name>A7XXB5_BP234</name>
<keyword evidence="2" id="KW-1185">Reference proteome</keyword>
<organism evidence="1 2">
    <name type="scientific">Thermus virus P23-45</name>
    <name type="common">Thermus thermophilus phage P23-45</name>
    <dbReference type="NCBI Taxonomy" id="2914006"/>
    <lineage>
        <taxon>Viruses</taxon>
        <taxon>Duplodnaviria</taxon>
        <taxon>Heunggongvirae</taxon>
        <taxon>Uroviricota</taxon>
        <taxon>Caudoviricetes</taxon>
        <taxon>Oshimavirus</taxon>
        <taxon>Oshimavirus P2345</taxon>
    </lineage>
</organism>
<dbReference type="GeneID" id="5600414"/>
<protein>
    <submittedName>
        <fullName evidence="1">Uncharacterized protein</fullName>
    </submittedName>
</protein>
<sequence length="53" mass="6298">MEYETLCDVCIRKYEGCYLYEFFIAPLSADGVRLEVKDCVQYLSEVESDEREF</sequence>
<gene>
    <name evidence="1" type="ORF">P23p83</name>
</gene>
<organismHost>
    <name type="scientific">Thermus thermophilus</name>
    <dbReference type="NCBI Taxonomy" id="274"/>
</organismHost>
<proteinExistence type="predicted"/>
<dbReference type="EMBL" id="EU100883">
    <property type="protein sequence ID" value="ABU96916.1"/>
    <property type="molecule type" value="Genomic_DNA"/>
</dbReference>
<evidence type="ECO:0000313" key="2">
    <source>
        <dbReference type="Proteomes" id="UP000001132"/>
    </source>
</evidence>
<dbReference type="Proteomes" id="UP000001132">
    <property type="component" value="Segment"/>
</dbReference>